<evidence type="ECO:0000313" key="7">
    <source>
        <dbReference type="EMBL" id="KNC53229.1"/>
    </source>
</evidence>
<feature type="domain" description="Condensin II complex subunit H2 N-terminal" evidence="5">
    <location>
        <begin position="9"/>
        <end position="114"/>
    </location>
</feature>
<dbReference type="GO" id="GO:0005634">
    <property type="term" value="C:nucleus"/>
    <property type="evidence" value="ECO:0007669"/>
    <property type="project" value="UniProtKB-SubCell"/>
</dbReference>
<evidence type="ECO:0000256" key="1">
    <source>
        <dbReference type="ARBA" id="ARBA00004123"/>
    </source>
</evidence>
<dbReference type="GeneID" id="25567340"/>
<dbReference type="RefSeq" id="XP_013754496.1">
    <property type="nucleotide sequence ID" value="XM_013899042.1"/>
</dbReference>
<dbReference type="InterPro" id="IPR031739">
    <property type="entry name" value="Ncaph2"/>
</dbReference>
<evidence type="ECO:0000256" key="4">
    <source>
        <dbReference type="SAM" id="MobiDB-lite"/>
    </source>
</evidence>
<dbReference type="GO" id="GO:0010032">
    <property type="term" value="P:meiotic chromosome condensation"/>
    <property type="evidence" value="ECO:0007669"/>
    <property type="project" value="TreeGrafter"/>
</dbReference>
<dbReference type="Pfam" id="PF06278">
    <property type="entry name" value="CNDH2_N"/>
    <property type="match status" value="1"/>
</dbReference>
<dbReference type="Proteomes" id="UP000054408">
    <property type="component" value="Unassembled WGS sequence"/>
</dbReference>
<feature type="compositionally biased region" description="Low complexity" evidence="4">
    <location>
        <begin position="263"/>
        <end position="279"/>
    </location>
</feature>
<gene>
    <name evidence="7" type="ORF">AMSG_08711</name>
</gene>
<dbReference type="OMA" id="FDPPEHK"/>
<keyword evidence="8" id="KW-1185">Reference proteome</keyword>
<comment type="similarity">
    <text evidence="2">Belongs to the CND2 H2 (condensin-2 subunit 2) family.</text>
</comment>
<dbReference type="EMBL" id="GL349480">
    <property type="protein sequence ID" value="KNC53229.1"/>
    <property type="molecule type" value="Genomic_DNA"/>
</dbReference>
<dbReference type="Pfam" id="PF16858">
    <property type="entry name" value="CNDH2_C"/>
    <property type="match status" value="1"/>
</dbReference>
<evidence type="ECO:0000259" key="5">
    <source>
        <dbReference type="Pfam" id="PF06278"/>
    </source>
</evidence>
<dbReference type="InterPro" id="IPR009378">
    <property type="entry name" value="H2_N"/>
</dbReference>
<dbReference type="STRING" id="461836.A0A0L0DLP1"/>
<evidence type="ECO:0000259" key="6">
    <source>
        <dbReference type="Pfam" id="PF16858"/>
    </source>
</evidence>
<proteinExistence type="inferred from homology"/>
<dbReference type="GO" id="GO:0003682">
    <property type="term" value="F:chromatin binding"/>
    <property type="evidence" value="ECO:0007669"/>
    <property type="project" value="TreeGrafter"/>
</dbReference>
<keyword evidence="3" id="KW-0539">Nucleus</keyword>
<dbReference type="GO" id="GO:0051306">
    <property type="term" value="P:mitotic sister chromatid separation"/>
    <property type="evidence" value="ECO:0007669"/>
    <property type="project" value="TreeGrafter"/>
</dbReference>
<evidence type="ECO:0000256" key="2">
    <source>
        <dbReference type="ARBA" id="ARBA00007844"/>
    </source>
</evidence>
<dbReference type="eggNOG" id="KOG2359">
    <property type="taxonomic scope" value="Eukaryota"/>
</dbReference>
<evidence type="ECO:0000256" key="3">
    <source>
        <dbReference type="ARBA" id="ARBA00023242"/>
    </source>
</evidence>
<sequence length="671" mass="71407">MDTQSERSKRFAHLLKPIKDLTQSWNIDIAAELEEYLADLESVAFSFDGGKTNLNFAEAALVIQGSACIYSRKVEFLYALVYQTLELVSVRKKKIKSRKPSSIDANGVDADVDFAADPLLLSLDGELTAASGIDLDEEAEAGKGGSSGATTLLARTPLSLLRMNTDGAAVGRDPAARMRAELAKFKMNSAKMHSSSGALMLDLDEALLFGGKEGFELGSIQPLAPSTTFVGAALTQELSHGSGPRALQSSKLEEVMRMALEQPAASQSSAATEATAGEGAWYGGGDDGGFDDDGDDDGGDYMNGAAVHEEYVSQHRRWRRRGSAVSLDTTVDAEDPWEPLDPHAASSGVVKPFRRGATVRKPVQAPTGMKALAVLATQTRFGGGAKKLPGKLFKTVANPEFADLFFAEQKARRKQWKAALGAAGYSGLDFMDDPLEEEAGFEEGAQLGREVEFDNYYADGDDGDDDDNTFDAAYEAPATGAPGTDEVGARGLINDETWAQVDEDIVPQVLHFGAGVRNEGAMGEGSYEAACREHIATYLAQAAQYASQTELSRRVQAWQDKVMPILRDDAARPAFDMRACGTQVLQLLEAPAAVAARQDNVVPFEAVVRTETVPSVCRLFLATLQLANTGNVIIHPGGLGLAGSADAPFGVELVSKTDFAARLDALAAAGE</sequence>
<comment type="subcellular location">
    <subcellularLocation>
        <location evidence="1">Nucleus</location>
    </subcellularLocation>
</comment>
<feature type="compositionally biased region" description="Acidic residues" evidence="4">
    <location>
        <begin position="288"/>
        <end position="299"/>
    </location>
</feature>
<dbReference type="PANTHER" id="PTHR14324">
    <property type="entry name" value="CONDENSIN-2 COMPLEX SUBUNIT H2"/>
    <property type="match status" value="1"/>
</dbReference>
<name>A0A0L0DLP1_THETB</name>
<dbReference type="GO" id="GO:0000796">
    <property type="term" value="C:condensin complex"/>
    <property type="evidence" value="ECO:0007669"/>
    <property type="project" value="TreeGrafter"/>
</dbReference>
<protein>
    <submittedName>
        <fullName evidence="7">Condensin-2 complex subunit H2</fullName>
    </submittedName>
</protein>
<organism evidence="7 8">
    <name type="scientific">Thecamonas trahens ATCC 50062</name>
    <dbReference type="NCBI Taxonomy" id="461836"/>
    <lineage>
        <taxon>Eukaryota</taxon>
        <taxon>Apusozoa</taxon>
        <taxon>Apusomonadida</taxon>
        <taxon>Apusomonadidae</taxon>
        <taxon>Thecamonas</taxon>
    </lineage>
</organism>
<reference evidence="7 8" key="1">
    <citation type="submission" date="2010-05" db="EMBL/GenBank/DDBJ databases">
        <title>The Genome Sequence of Thecamonas trahens ATCC 50062.</title>
        <authorList>
            <consortium name="The Broad Institute Genome Sequencing Platform"/>
            <person name="Russ C."/>
            <person name="Cuomo C."/>
            <person name="Shea T."/>
            <person name="Young S.K."/>
            <person name="Zeng Q."/>
            <person name="Koehrsen M."/>
            <person name="Haas B."/>
            <person name="Borodovsky M."/>
            <person name="Guigo R."/>
            <person name="Alvarado L."/>
            <person name="Berlin A."/>
            <person name="Bochicchio J."/>
            <person name="Borenstein D."/>
            <person name="Chapman S."/>
            <person name="Chen Z."/>
            <person name="Freedman E."/>
            <person name="Gellesch M."/>
            <person name="Goldberg J."/>
            <person name="Griggs A."/>
            <person name="Gujja S."/>
            <person name="Heilman E."/>
            <person name="Heiman D."/>
            <person name="Hepburn T."/>
            <person name="Howarth C."/>
            <person name="Jen D."/>
            <person name="Larson L."/>
            <person name="Mehta T."/>
            <person name="Park D."/>
            <person name="Pearson M."/>
            <person name="Roberts A."/>
            <person name="Saif S."/>
            <person name="Shenoy N."/>
            <person name="Sisk P."/>
            <person name="Stolte C."/>
            <person name="Sykes S."/>
            <person name="Thomson T."/>
            <person name="Walk T."/>
            <person name="White J."/>
            <person name="Yandava C."/>
            <person name="Burger G."/>
            <person name="Gray M.W."/>
            <person name="Holland P.W.H."/>
            <person name="King N."/>
            <person name="Lang F.B.F."/>
            <person name="Roger A.J."/>
            <person name="Ruiz-Trillo I."/>
            <person name="Lander E."/>
            <person name="Nusbaum C."/>
        </authorList>
    </citation>
    <scope>NUCLEOTIDE SEQUENCE [LARGE SCALE GENOMIC DNA]</scope>
    <source>
        <strain evidence="7 8">ATCC 50062</strain>
    </source>
</reference>
<dbReference type="AlphaFoldDB" id="A0A0L0DLP1"/>
<dbReference type="PANTHER" id="PTHR14324:SF3">
    <property type="entry name" value="CONDENSIN-2 COMPLEX SUBUNIT H2"/>
    <property type="match status" value="1"/>
</dbReference>
<feature type="domain" description="Condensin-2 complex subunit H2 C-terminal" evidence="6">
    <location>
        <begin position="526"/>
        <end position="656"/>
    </location>
</feature>
<feature type="region of interest" description="Disordered" evidence="4">
    <location>
        <begin position="263"/>
        <end position="303"/>
    </location>
</feature>
<evidence type="ECO:0000313" key="8">
    <source>
        <dbReference type="Proteomes" id="UP000054408"/>
    </source>
</evidence>
<dbReference type="InterPro" id="IPR031737">
    <property type="entry name" value="CNDH2_C"/>
</dbReference>
<dbReference type="OrthoDB" id="10038475at2759"/>
<accession>A0A0L0DLP1</accession>